<dbReference type="Proteomes" id="UP001244640">
    <property type="component" value="Unassembled WGS sequence"/>
</dbReference>
<protein>
    <recommendedName>
        <fullName evidence="3">PIN domain-containing protein</fullName>
    </recommendedName>
</protein>
<comment type="caution">
    <text evidence="1">The sequence shown here is derived from an EMBL/GenBank/DDBJ whole genome shotgun (WGS) entry which is preliminary data.</text>
</comment>
<evidence type="ECO:0008006" key="3">
    <source>
        <dbReference type="Google" id="ProtNLM"/>
    </source>
</evidence>
<dbReference type="EMBL" id="JAUTBA010000001">
    <property type="protein sequence ID" value="MDQ1149676.1"/>
    <property type="molecule type" value="Genomic_DNA"/>
</dbReference>
<name>A0ABU0U3Y0_9SPHI</name>
<keyword evidence="2" id="KW-1185">Reference proteome</keyword>
<evidence type="ECO:0000313" key="1">
    <source>
        <dbReference type="EMBL" id="MDQ1149676.1"/>
    </source>
</evidence>
<sequence>MRIYCDSNIFRKAKSTSNQFNKEVYDAMESLSDICLFLFSEAHLDDLSKSNEHYRNEDLTLMERYVNNNYICRYHIYKKINFLLATPTEAYNSHDFAAQENYLKDPVDYINNLLNTEDNEYLI</sequence>
<organism evidence="1 2">
    <name type="scientific">Sphingobacterium zeae</name>
    <dbReference type="NCBI Taxonomy" id="1776859"/>
    <lineage>
        <taxon>Bacteria</taxon>
        <taxon>Pseudomonadati</taxon>
        <taxon>Bacteroidota</taxon>
        <taxon>Sphingobacteriia</taxon>
        <taxon>Sphingobacteriales</taxon>
        <taxon>Sphingobacteriaceae</taxon>
        <taxon>Sphingobacterium</taxon>
    </lineage>
</organism>
<accession>A0ABU0U3Y0</accession>
<proteinExistence type="predicted"/>
<evidence type="ECO:0000313" key="2">
    <source>
        <dbReference type="Proteomes" id="UP001244640"/>
    </source>
</evidence>
<reference evidence="1 2" key="1">
    <citation type="submission" date="2023-07" db="EMBL/GenBank/DDBJ databases">
        <title>Functional and genomic diversity of the sorghum phyllosphere microbiome.</title>
        <authorList>
            <person name="Shade A."/>
        </authorList>
    </citation>
    <scope>NUCLEOTIDE SEQUENCE [LARGE SCALE GENOMIC DNA]</scope>
    <source>
        <strain evidence="1 2">SORGH_AS_0892</strain>
    </source>
</reference>
<gene>
    <name evidence="1" type="ORF">QE382_001660</name>
</gene>
<dbReference type="RefSeq" id="WP_307185467.1">
    <property type="nucleotide sequence ID" value="NZ_JAUTBA010000001.1"/>
</dbReference>